<feature type="signal peptide" evidence="1">
    <location>
        <begin position="1"/>
        <end position="26"/>
    </location>
</feature>
<dbReference type="OrthoDB" id="6385825at2"/>
<protein>
    <submittedName>
        <fullName evidence="2">Uncharacterized protein</fullName>
    </submittedName>
</protein>
<organism evidence="2 3">
    <name type="scientific">Pseudomyxococcus hansupus</name>
    <dbReference type="NCBI Taxonomy" id="1297742"/>
    <lineage>
        <taxon>Bacteria</taxon>
        <taxon>Pseudomonadati</taxon>
        <taxon>Myxococcota</taxon>
        <taxon>Myxococcia</taxon>
        <taxon>Myxococcales</taxon>
        <taxon>Cystobacterineae</taxon>
        <taxon>Myxococcaceae</taxon>
        <taxon>Pseudomyxococcus</taxon>
    </lineage>
</organism>
<dbReference type="AlphaFoldDB" id="A0A0H4WWW9"/>
<dbReference type="Proteomes" id="UP000009026">
    <property type="component" value="Chromosome"/>
</dbReference>
<reference evidence="2 3" key="1">
    <citation type="journal article" date="2016" name="PLoS ONE">
        <title>Complete Genome Sequence and Comparative Genomics of a Novel Myxobacterium Myxococcus hansupus.</title>
        <authorList>
            <person name="Sharma G."/>
            <person name="Narwani T."/>
            <person name="Subramanian S."/>
        </authorList>
    </citation>
    <scope>NUCLEOTIDE SEQUENCE [LARGE SCALE GENOMIC DNA]</scope>
    <source>
        <strain evidence="3">mixupus</strain>
    </source>
</reference>
<dbReference type="PATRIC" id="fig|1297742.4.peg.3045"/>
<dbReference type="EMBL" id="CP012109">
    <property type="protein sequence ID" value="AKQ66108.1"/>
    <property type="molecule type" value="Genomic_DNA"/>
</dbReference>
<sequence length="108" mass="11813">MKTLVRKMAKSTALLALLGTAGVAQADATFYNVTANYQGYEREIWLTAANGFAYCEARGYRVMVAFTGVCGEDESAYLDHVFGTTTWIPRSSGSRNGCYPLFSSITCR</sequence>
<dbReference type="eggNOG" id="ENOG50324RM">
    <property type="taxonomic scope" value="Bacteria"/>
</dbReference>
<dbReference type="STRING" id="1297742.A176_003020"/>
<evidence type="ECO:0000313" key="3">
    <source>
        <dbReference type="Proteomes" id="UP000009026"/>
    </source>
</evidence>
<proteinExistence type="predicted"/>
<gene>
    <name evidence="2" type="ORF">A176_003020</name>
</gene>
<evidence type="ECO:0000256" key="1">
    <source>
        <dbReference type="SAM" id="SignalP"/>
    </source>
</evidence>
<name>A0A0H4WWW9_9BACT</name>
<evidence type="ECO:0000313" key="2">
    <source>
        <dbReference type="EMBL" id="AKQ66108.1"/>
    </source>
</evidence>
<dbReference type="RefSeq" id="WP_002640336.1">
    <property type="nucleotide sequence ID" value="NZ_CP012109.1"/>
</dbReference>
<accession>A0A0H4WWW9</accession>
<dbReference type="KEGG" id="mym:A176_003020"/>
<feature type="chain" id="PRO_5005212095" evidence="1">
    <location>
        <begin position="27"/>
        <end position="108"/>
    </location>
</feature>
<keyword evidence="1" id="KW-0732">Signal</keyword>
<keyword evidence="3" id="KW-1185">Reference proteome</keyword>